<keyword evidence="13" id="KW-0325">Glycoprotein</keyword>
<evidence type="ECO:0000256" key="10">
    <source>
        <dbReference type="ARBA" id="ARBA00023034"/>
    </source>
</evidence>
<evidence type="ECO:0000256" key="2">
    <source>
        <dbReference type="ARBA" id="ARBA00004648"/>
    </source>
</evidence>
<evidence type="ECO:0000256" key="13">
    <source>
        <dbReference type="ARBA" id="ARBA00023180"/>
    </source>
</evidence>
<proteinExistence type="predicted"/>
<dbReference type="AlphaFoldDB" id="A0A1H3LVV2"/>
<sequence>MSMGVIMLVHTALDRAAQMARHWARAGCPVVIHVDRRVPDAPYGAFRRALADLPDIAFSSRHRCEWGTWGLVAATLDASRVMLDRHDVRHVYLASGACLPLRPVADLQDYLADHPETDFIESAATADVPWTVGGLNHERFTLFFPVSWRRNKPLFDALVAGQRALGLRRRAPRGVVPHMGSQWWCLTSRTLRAILDSPDRRAHDAYFRRTWIPDESYFQSLARLYATEIEARSLTLSKFDFQGKPHIFYDDHLQLLRRSDCFVARKIWPRANRLYAAFLGEGLPPAIRQDPQPGKIDRVFAKAVERRLRGRPGLYMQSRFPRLGHENGVTAGRYAVFHGFEPLHDGFCAWLADATGARVHGRLFSPERAHFAEGEAVGPGALTDDAGLRDYNPKAFLTNLLWNSRGMQHCFLYGPDDTPEILWHIARDPNARISVVSGAWAVPLWRSDAPFDVVRARAAKLQRAEAAMIDALRAPDVKARVRIQTMAEYLEAPAETLKSIVAEIGWRDGADRSASPSTVELLGFGQFLQRLRNEGMDPYLAGDFPLLSSTPRQPEPRRYIAS</sequence>
<keyword evidence="5" id="KW-0812">Transmembrane</keyword>
<evidence type="ECO:0000313" key="17">
    <source>
        <dbReference type="Proteomes" id="UP000199286"/>
    </source>
</evidence>
<keyword evidence="6" id="KW-0479">Metal-binding</keyword>
<dbReference type="STRING" id="321339.SAMN05444340_11472"/>
<gene>
    <name evidence="16" type="ORF">SAMN05444340_11472</name>
</gene>
<feature type="domain" description="DUF5927" evidence="15">
    <location>
        <begin position="265"/>
        <end position="558"/>
    </location>
</feature>
<evidence type="ECO:0000256" key="12">
    <source>
        <dbReference type="ARBA" id="ARBA00023157"/>
    </source>
</evidence>
<dbReference type="GO" id="GO:0046872">
    <property type="term" value="F:metal ion binding"/>
    <property type="evidence" value="ECO:0007669"/>
    <property type="project" value="UniProtKB-KW"/>
</dbReference>
<keyword evidence="8" id="KW-0735">Signal-anchor</keyword>
<evidence type="ECO:0000256" key="6">
    <source>
        <dbReference type="ARBA" id="ARBA00022723"/>
    </source>
</evidence>
<name>A0A1H3LVV2_9RHOB</name>
<dbReference type="InterPro" id="IPR045971">
    <property type="entry name" value="DUF5927"/>
</dbReference>
<dbReference type="RefSeq" id="WP_089884534.1">
    <property type="nucleotide sequence ID" value="NZ_FNPF01000014.1"/>
</dbReference>
<comment type="subcellular location">
    <subcellularLocation>
        <location evidence="2">Endoplasmic reticulum membrane</location>
        <topology evidence="2">Single-pass type II membrane protein</topology>
    </subcellularLocation>
    <subcellularLocation>
        <location evidence="1">Golgi apparatus membrane</location>
        <topology evidence="1">Single-pass type II membrane protein</topology>
    </subcellularLocation>
</comment>
<dbReference type="PANTHER" id="PTHR46025:SF3">
    <property type="entry name" value="XYLOSYLTRANSFERASE OXT"/>
    <property type="match status" value="1"/>
</dbReference>
<dbReference type="Proteomes" id="UP000199286">
    <property type="component" value="Unassembled WGS sequence"/>
</dbReference>
<organism evidence="16 17">
    <name type="scientific">Citreimonas salinaria</name>
    <dbReference type="NCBI Taxonomy" id="321339"/>
    <lineage>
        <taxon>Bacteria</taxon>
        <taxon>Pseudomonadati</taxon>
        <taxon>Pseudomonadota</taxon>
        <taxon>Alphaproteobacteria</taxon>
        <taxon>Rhodobacterales</taxon>
        <taxon>Roseobacteraceae</taxon>
        <taxon>Citreimonas</taxon>
    </lineage>
</organism>
<dbReference type="GO" id="GO:0015012">
    <property type="term" value="P:heparan sulfate proteoglycan biosynthetic process"/>
    <property type="evidence" value="ECO:0007669"/>
    <property type="project" value="TreeGrafter"/>
</dbReference>
<evidence type="ECO:0000256" key="7">
    <source>
        <dbReference type="ARBA" id="ARBA00022824"/>
    </source>
</evidence>
<reference evidence="16 17" key="1">
    <citation type="submission" date="2016-10" db="EMBL/GenBank/DDBJ databases">
        <authorList>
            <person name="de Groot N.N."/>
        </authorList>
    </citation>
    <scope>NUCLEOTIDE SEQUENCE [LARGE SCALE GENOMIC DNA]</scope>
    <source>
        <strain evidence="16 17">DSM 26880</strain>
    </source>
</reference>
<dbReference type="Pfam" id="PF02485">
    <property type="entry name" value="Branch"/>
    <property type="match status" value="1"/>
</dbReference>
<dbReference type="Pfam" id="PF19349">
    <property type="entry name" value="DUF5927"/>
    <property type="match status" value="1"/>
</dbReference>
<evidence type="ECO:0000256" key="5">
    <source>
        <dbReference type="ARBA" id="ARBA00022692"/>
    </source>
</evidence>
<keyword evidence="9" id="KW-1133">Transmembrane helix</keyword>
<evidence type="ECO:0000256" key="3">
    <source>
        <dbReference type="ARBA" id="ARBA00022676"/>
    </source>
</evidence>
<evidence type="ECO:0000256" key="8">
    <source>
        <dbReference type="ARBA" id="ARBA00022968"/>
    </source>
</evidence>
<dbReference type="InterPro" id="IPR043538">
    <property type="entry name" value="XYLT"/>
</dbReference>
<accession>A0A1H3LVV2</accession>
<keyword evidence="17" id="KW-1185">Reference proteome</keyword>
<protein>
    <recommendedName>
        <fullName evidence="14">Peptide O-xylosyltransferase</fullName>
    </recommendedName>
</protein>
<dbReference type="GO" id="GO:0030158">
    <property type="term" value="F:protein xylosyltransferase activity"/>
    <property type="evidence" value="ECO:0007669"/>
    <property type="project" value="InterPro"/>
</dbReference>
<dbReference type="GO" id="GO:0016020">
    <property type="term" value="C:membrane"/>
    <property type="evidence" value="ECO:0007669"/>
    <property type="project" value="InterPro"/>
</dbReference>
<keyword evidence="4" id="KW-0808">Transferase</keyword>
<dbReference type="GO" id="GO:0050650">
    <property type="term" value="P:chondroitin sulfate proteoglycan biosynthetic process"/>
    <property type="evidence" value="ECO:0007669"/>
    <property type="project" value="TreeGrafter"/>
</dbReference>
<dbReference type="InterPro" id="IPR003406">
    <property type="entry name" value="Glyco_trans_14"/>
</dbReference>
<evidence type="ECO:0000256" key="14">
    <source>
        <dbReference type="ARBA" id="ARBA00042865"/>
    </source>
</evidence>
<evidence type="ECO:0000313" key="16">
    <source>
        <dbReference type="EMBL" id="SDY67945.1"/>
    </source>
</evidence>
<keyword evidence="11" id="KW-0472">Membrane</keyword>
<evidence type="ECO:0000259" key="15">
    <source>
        <dbReference type="Pfam" id="PF19349"/>
    </source>
</evidence>
<dbReference type="PANTHER" id="PTHR46025">
    <property type="entry name" value="XYLOSYLTRANSFERASE OXT"/>
    <property type="match status" value="1"/>
</dbReference>
<keyword evidence="3" id="KW-0328">Glycosyltransferase</keyword>
<keyword evidence="10" id="KW-0333">Golgi apparatus</keyword>
<dbReference type="OrthoDB" id="7943907at2"/>
<evidence type="ECO:0000256" key="4">
    <source>
        <dbReference type="ARBA" id="ARBA00022679"/>
    </source>
</evidence>
<dbReference type="EMBL" id="FNPF01000014">
    <property type="protein sequence ID" value="SDY67945.1"/>
    <property type="molecule type" value="Genomic_DNA"/>
</dbReference>
<evidence type="ECO:0000256" key="1">
    <source>
        <dbReference type="ARBA" id="ARBA00004323"/>
    </source>
</evidence>
<keyword evidence="12" id="KW-1015">Disulfide bond</keyword>
<evidence type="ECO:0000256" key="11">
    <source>
        <dbReference type="ARBA" id="ARBA00023136"/>
    </source>
</evidence>
<evidence type="ECO:0000256" key="9">
    <source>
        <dbReference type="ARBA" id="ARBA00022989"/>
    </source>
</evidence>
<keyword evidence="7" id="KW-0256">Endoplasmic reticulum</keyword>